<proteinExistence type="predicted"/>
<dbReference type="Proteomes" id="UP000198575">
    <property type="component" value="Unassembled WGS sequence"/>
</dbReference>
<reference evidence="2 3" key="1">
    <citation type="submission" date="2016-10" db="EMBL/GenBank/DDBJ databases">
        <authorList>
            <person name="de Groot N.N."/>
        </authorList>
    </citation>
    <scope>NUCLEOTIDE SEQUENCE [LARGE SCALE GENOMIC DNA]</scope>
    <source>
        <strain evidence="2 3">CGMCC 1.7659</strain>
    </source>
</reference>
<organism evidence="2 3">
    <name type="scientific">Dokdonella immobilis</name>
    <dbReference type="NCBI Taxonomy" id="578942"/>
    <lineage>
        <taxon>Bacteria</taxon>
        <taxon>Pseudomonadati</taxon>
        <taxon>Pseudomonadota</taxon>
        <taxon>Gammaproteobacteria</taxon>
        <taxon>Lysobacterales</taxon>
        <taxon>Rhodanobacteraceae</taxon>
        <taxon>Dokdonella</taxon>
    </lineage>
</organism>
<gene>
    <name evidence="2" type="ORF">SAMN05216289_10276</name>
</gene>
<accession>A0A1I4VGW8</accession>
<dbReference type="EMBL" id="FOVF01000002">
    <property type="protein sequence ID" value="SFN00418.1"/>
    <property type="molecule type" value="Genomic_DNA"/>
</dbReference>
<evidence type="ECO:0000256" key="1">
    <source>
        <dbReference type="SAM" id="SignalP"/>
    </source>
</evidence>
<dbReference type="PROSITE" id="PS51257">
    <property type="entry name" value="PROKAR_LIPOPROTEIN"/>
    <property type="match status" value="1"/>
</dbReference>
<evidence type="ECO:0000313" key="3">
    <source>
        <dbReference type="Proteomes" id="UP000198575"/>
    </source>
</evidence>
<dbReference type="STRING" id="578942.SAMN05216289_10276"/>
<dbReference type="OrthoDB" id="5759241at2"/>
<protein>
    <submittedName>
        <fullName evidence="2">Uncharacterized protein</fullName>
    </submittedName>
</protein>
<feature type="signal peptide" evidence="1">
    <location>
        <begin position="1"/>
        <end position="20"/>
    </location>
</feature>
<feature type="chain" id="PRO_5011487670" evidence="1">
    <location>
        <begin position="21"/>
        <end position="584"/>
    </location>
</feature>
<keyword evidence="3" id="KW-1185">Reference proteome</keyword>
<keyword evidence="1" id="KW-0732">Signal</keyword>
<sequence length="584" mass="63335">MLSIRLICGVLLAFASCVFAAEPFLAPAVSSGSISVQLVPTEVVAPGNSTLVTFGVPFPRGSINQAGLATVRVFKGGNEVPAFVDQLTPWRHRLDPALDGTSVRVARIQIHNAFSGSAAETVTVSWGGAARQLNVTTLTPVRSAWHTVTSGSFIASDNVQEPDVYAVLPKDWLSLGALKGNRSVPFDASNNEARDNPFTNSAIDHWPAYYEADRAAKNNFYSLINEDDAAVTAANQCKYKTDYEPWLYDRASSMFTLYFRSGFYKSLREAVRASDFYTDHVNASGFFDLKNGDTKYVYAENLAYRYWLTGDDAALTRLSAIVSAQAGFGDNWTPATGFWTERHAAFKLLANQISYEINGGSQATVVATLVGRLVTHQNGANGQIPQPTGFVDGGLYHYGSQHDGDWADGALGASSWMSVLVVDAMLRAYSTSEDPAIANFVRRMGNFLRVATITTTDHGYDNYGGALALPRYAVLSNGVDGQVDASDVEHGLDVAAATAWANYFAELTQQPDPRLAEVTEDLYFTYDTGVNFWIRPNGPGSGLPAYRVSPWRKYGWEHRVSGGLGWAVLASTSSPDPVFANGFD</sequence>
<evidence type="ECO:0000313" key="2">
    <source>
        <dbReference type="EMBL" id="SFN00418.1"/>
    </source>
</evidence>
<name>A0A1I4VGW8_9GAMM</name>
<dbReference type="RefSeq" id="WP_139224816.1">
    <property type="nucleotide sequence ID" value="NZ_FOVF01000002.1"/>
</dbReference>
<dbReference type="AlphaFoldDB" id="A0A1I4VGW8"/>